<accession>A0ABW1T1F9</accession>
<evidence type="ECO:0000256" key="2">
    <source>
        <dbReference type="ARBA" id="ARBA00007362"/>
    </source>
</evidence>
<reference evidence="9" key="1">
    <citation type="journal article" date="2019" name="Int. J. Syst. Evol. Microbiol.">
        <title>The Global Catalogue of Microorganisms (GCM) 10K type strain sequencing project: providing services to taxonomists for standard genome sequencing and annotation.</title>
        <authorList>
            <consortium name="The Broad Institute Genomics Platform"/>
            <consortium name="The Broad Institute Genome Sequencing Center for Infectious Disease"/>
            <person name="Wu L."/>
            <person name="Ma J."/>
        </authorList>
    </citation>
    <scope>NUCLEOTIDE SEQUENCE [LARGE SCALE GENOMIC DNA]</scope>
    <source>
        <strain evidence="9">CGMCC 4.7317</strain>
    </source>
</reference>
<feature type="transmembrane region" description="Helical" evidence="6">
    <location>
        <begin position="186"/>
        <end position="208"/>
    </location>
</feature>
<feature type="transmembrane region" description="Helical" evidence="6">
    <location>
        <begin position="16"/>
        <end position="38"/>
    </location>
</feature>
<feature type="transmembrane region" description="Helical" evidence="6">
    <location>
        <begin position="134"/>
        <end position="153"/>
    </location>
</feature>
<feature type="domain" description="EamA" evidence="7">
    <location>
        <begin position="163"/>
        <end position="292"/>
    </location>
</feature>
<evidence type="ECO:0000256" key="3">
    <source>
        <dbReference type="ARBA" id="ARBA00022692"/>
    </source>
</evidence>
<feature type="transmembrane region" description="Helical" evidence="6">
    <location>
        <begin position="44"/>
        <end position="63"/>
    </location>
</feature>
<comment type="caution">
    <text evidence="8">The sequence shown here is derived from an EMBL/GenBank/DDBJ whole genome shotgun (WGS) entry which is preliminary data.</text>
</comment>
<dbReference type="RefSeq" id="WP_386766857.1">
    <property type="nucleotide sequence ID" value="NZ_JBHSTI010000008.1"/>
</dbReference>
<comment type="similarity">
    <text evidence="2">Belongs to the EamA transporter family.</text>
</comment>
<proteinExistence type="inferred from homology"/>
<dbReference type="InterPro" id="IPR037185">
    <property type="entry name" value="EmrE-like"/>
</dbReference>
<dbReference type="InterPro" id="IPR050638">
    <property type="entry name" value="AA-Vitamin_Transporters"/>
</dbReference>
<dbReference type="Proteomes" id="UP001596138">
    <property type="component" value="Unassembled WGS sequence"/>
</dbReference>
<evidence type="ECO:0000259" key="7">
    <source>
        <dbReference type="Pfam" id="PF00892"/>
    </source>
</evidence>
<evidence type="ECO:0000256" key="1">
    <source>
        <dbReference type="ARBA" id="ARBA00004141"/>
    </source>
</evidence>
<dbReference type="SUPFAM" id="SSF103481">
    <property type="entry name" value="Multidrug resistance efflux transporter EmrE"/>
    <property type="match status" value="2"/>
</dbReference>
<keyword evidence="3 6" id="KW-0812">Transmembrane</keyword>
<evidence type="ECO:0000256" key="4">
    <source>
        <dbReference type="ARBA" id="ARBA00022989"/>
    </source>
</evidence>
<gene>
    <name evidence="8" type="ORF">ACFQGU_11720</name>
</gene>
<feature type="transmembrane region" description="Helical" evidence="6">
    <location>
        <begin position="276"/>
        <end position="293"/>
    </location>
</feature>
<evidence type="ECO:0000313" key="9">
    <source>
        <dbReference type="Proteomes" id="UP001596138"/>
    </source>
</evidence>
<dbReference type="PANTHER" id="PTHR32322">
    <property type="entry name" value="INNER MEMBRANE TRANSPORTER"/>
    <property type="match status" value="1"/>
</dbReference>
<dbReference type="Pfam" id="PF00892">
    <property type="entry name" value="EamA"/>
    <property type="match status" value="2"/>
</dbReference>
<name>A0ABW1T1F9_9ACTN</name>
<evidence type="ECO:0000256" key="6">
    <source>
        <dbReference type="SAM" id="Phobius"/>
    </source>
</evidence>
<sequence length="314" mass="32557">MTDIPSTAPAHMSRRAWVLFASMAVIWGIPYLFIKIAVVEVSPVALAGMRTLLAALVLLPLAARAGALRPALRSWPYVAAFGVLEMAIPWVLIGHAEIRVSSGFAGLVIAAVPMFGTLLAWLLGDRHALARVRVLGLATGFVGVGALVGLDSLGGHADALSVLELLAVAALYAVAPAIADRKLRHVPSIGVIAVSLTIVAVLYLPFTIGEMSQGLPSPSVVGSILVLALVCTALAFVLFFELIATAGPVRATVITFLNPAVAVLLGLVVLSEPLTWGTLVGFPLVLLGSYWATRPTTSAARPAATADPTDVTTP</sequence>
<evidence type="ECO:0000313" key="8">
    <source>
        <dbReference type="EMBL" id="MFC6238548.1"/>
    </source>
</evidence>
<feature type="transmembrane region" description="Helical" evidence="6">
    <location>
        <begin position="104"/>
        <end position="122"/>
    </location>
</feature>
<dbReference type="EMBL" id="JBHSTI010000008">
    <property type="protein sequence ID" value="MFC6238548.1"/>
    <property type="molecule type" value="Genomic_DNA"/>
</dbReference>
<feature type="transmembrane region" description="Helical" evidence="6">
    <location>
        <begin position="251"/>
        <end position="270"/>
    </location>
</feature>
<feature type="transmembrane region" description="Helical" evidence="6">
    <location>
        <begin position="220"/>
        <end position="244"/>
    </location>
</feature>
<feature type="transmembrane region" description="Helical" evidence="6">
    <location>
        <begin position="159"/>
        <end position="179"/>
    </location>
</feature>
<feature type="transmembrane region" description="Helical" evidence="6">
    <location>
        <begin position="75"/>
        <end position="92"/>
    </location>
</feature>
<organism evidence="8 9">
    <name type="scientific">Longivirga aurantiaca</name>
    <dbReference type="NCBI Taxonomy" id="1837743"/>
    <lineage>
        <taxon>Bacteria</taxon>
        <taxon>Bacillati</taxon>
        <taxon>Actinomycetota</taxon>
        <taxon>Actinomycetes</taxon>
        <taxon>Sporichthyales</taxon>
        <taxon>Sporichthyaceae</taxon>
        <taxon>Longivirga</taxon>
    </lineage>
</organism>
<keyword evidence="4 6" id="KW-1133">Transmembrane helix</keyword>
<keyword evidence="5 6" id="KW-0472">Membrane</keyword>
<feature type="domain" description="EamA" evidence="7">
    <location>
        <begin position="18"/>
        <end position="145"/>
    </location>
</feature>
<dbReference type="InterPro" id="IPR000620">
    <property type="entry name" value="EamA_dom"/>
</dbReference>
<protein>
    <submittedName>
        <fullName evidence="8">DMT family transporter</fullName>
    </submittedName>
</protein>
<dbReference type="PANTHER" id="PTHR32322:SF9">
    <property type="entry name" value="AMINO-ACID METABOLITE EFFLUX PUMP-RELATED"/>
    <property type="match status" value="1"/>
</dbReference>
<keyword evidence="9" id="KW-1185">Reference proteome</keyword>
<comment type="subcellular location">
    <subcellularLocation>
        <location evidence="1">Membrane</location>
        <topology evidence="1">Multi-pass membrane protein</topology>
    </subcellularLocation>
</comment>
<evidence type="ECO:0000256" key="5">
    <source>
        <dbReference type="ARBA" id="ARBA00023136"/>
    </source>
</evidence>